<dbReference type="InterPro" id="IPR004095">
    <property type="entry name" value="TGS"/>
</dbReference>
<gene>
    <name evidence="6 9" type="primary">ychF</name>
    <name evidence="9" type="ORF">C4541_06475</name>
</gene>
<dbReference type="Pfam" id="PF01926">
    <property type="entry name" value="MMR_HSR1"/>
    <property type="match status" value="1"/>
</dbReference>
<dbReference type="PROSITE" id="PS51880">
    <property type="entry name" value="TGS"/>
    <property type="match status" value="1"/>
</dbReference>
<feature type="binding site" evidence="6">
    <location>
        <begin position="12"/>
        <end position="17"/>
    </location>
    <ligand>
        <name>ATP</name>
        <dbReference type="ChEBI" id="CHEBI:30616"/>
    </ligand>
</feature>
<dbReference type="Pfam" id="PF06071">
    <property type="entry name" value="YchF-GTPase_C"/>
    <property type="match status" value="1"/>
</dbReference>
<dbReference type="GO" id="GO:0016887">
    <property type="term" value="F:ATP hydrolysis activity"/>
    <property type="evidence" value="ECO:0007669"/>
    <property type="project" value="UniProtKB-UniRule"/>
</dbReference>
<protein>
    <recommendedName>
        <fullName evidence="6">Ribosome-binding ATPase YchF</fullName>
    </recommendedName>
</protein>
<dbReference type="InterPro" id="IPR013029">
    <property type="entry name" value="YchF_C"/>
</dbReference>
<dbReference type="PROSITE" id="PS51710">
    <property type="entry name" value="G_OBG"/>
    <property type="match status" value="1"/>
</dbReference>
<feature type="domain" description="OBG-type G" evidence="7">
    <location>
        <begin position="3"/>
        <end position="255"/>
    </location>
</feature>
<evidence type="ECO:0000313" key="10">
    <source>
        <dbReference type="Proteomes" id="UP000266426"/>
    </source>
</evidence>
<sequence length="362" mass="40373">MSLKCGILGLPNVGKSTIFNALTALKAEASNYPFCTIKPNIGQVVIPDNRLDTIKQYVHTGKVVPAAIEFVDIAGLVRGAHKGEGLGNQFLSHVAEVDALAHVVRSFLCGDVVHVEGEVDPLRDIEIIETEIVLKDIELVHRYRERCSKLAKSGDAHSRKLIEAAEEILEILNNCTQLRFTELHSFQLDVVRELKLLSAKPVIYVLNISENDDDRTMRDKVIECARKTDTPVVAMCGKLEEELIALNVDEQKEFLADLGIEQLGLHSLIHEAFRALKLVTYFTANKNELRAWTIPEGTTAPHAAGKIHTDFERGFIAAEVIAYNDFIAYKGEHGAKEHGHMRLEGKDYIVKDGDIILYRFNV</sequence>
<dbReference type="FunFam" id="1.10.150.300:FF:000001">
    <property type="entry name" value="Ribosome-binding ATPase YchF"/>
    <property type="match status" value="1"/>
</dbReference>
<dbReference type="InterPro" id="IPR023192">
    <property type="entry name" value="TGS-like_dom_sf"/>
</dbReference>
<dbReference type="GO" id="GO:0043023">
    <property type="term" value="F:ribosomal large subunit binding"/>
    <property type="evidence" value="ECO:0007669"/>
    <property type="project" value="UniProtKB-UniRule"/>
</dbReference>
<dbReference type="GO" id="GO:0005525">
    <property type="term" value="F:GTP binding"/>
    <property type="evidence" value="ECO:0007669"/>
    <property type="project" value="InterPro"/>
</dbReference>
<dbReference type="Gene3D" id="1.10.150.300">
    <property type="entry name" value="TGS-like domain"/>
    <property type="match status" value="1"/>
</dbReference>
<organism evidence="9 10">
    <name type="scientific">Candidatus Auribacter fodinae</name>
    <dbReference type="NCBI Taxonomy" id="2093366"/>
    <lineage>
        <taxon>Bacteria</taxon>
        <taxon>Pseudomonadati</taxon>
        <taxon>Candidatus Auribacterota</taxon>
        <taxon>Candidatus Auribacteria</taxon>
        <taxon>Candidatus Auribacterales</taxon>
        <taxon>Candidatus Auribacteraceae</taxon>
        <taxon>Candidatus Auribacter</taxon>
    </lineage>
</organism>
<dbReference type="Gene3D" id="3.40.50.300">
    <property type="entry name" value="P-loop containing nucleotide triphosphate hydrolases"/>
    <property type="match status" value="1"/>
</dbReference>
<accession>A0A3A4QZL1</accession>
<evidence type="ECO:0000256" key="1">
    <source>
        <dbReference type="ARBA" id="ARBA00001946"/>
    </source>
</evidence>
<proteinExistence type="inferred from homology"/>
<keyword evidence="2" id="KW-0479">Metal-binding</keyword>
<dbReference type="GO" id="GO:0046872">
    <property type="term" value="F:metal ion binding"/>
    <property type="evidence" value="ECO:0007669"/>
    <property type="project" value="UniProtKB-KW"/>
</dbReference>
<dbReference type="SUPFAM" id="SSF52540">
    <property type="entry name" value="P-loop containing nucleoside triphosphate hydrolases"/>
    <property type="match status" value="1"/>
</dbReference>
<name>A0A3A4QZL1_9BACT</name>
<dbReference type="InterPro" id="IPR031167">
    <property type="entry name" value="G_OBG"/>
</dbReference>
<dbReference type="InterPro" id="IPR012676">
    <property type="entry name" value="TGS-like"/>
</dbReference>
<dbReference type="Gene3D" id="3.10.20.30">
    <property type="match status" value="1"/>
</dbReference>
<dbReference type="InterPro" id="IPR041706">
    <property type="entry name" value="YchF_N"/>
</dbReference>
<dbReference type="PANTHER" id="PTHR23305">
    <property type="entry name" value="OBG GTPASE FAMILY"/>
    <property type="match status" value="1"/>
</dbReference>
<dbReference type="CDD" id="cd04867">
    <property type="entry name" value="TGS_YchF_OLA1"/>
    <property type="match status" value="1"/>
</dbReference>
<comment type="similarity">
    <text evidence="6">Belongs to the TRAFAC class OBG-HflX-like GTPase superfamily. OBG GTPase family. YchF/OLA1 subfamily.</text>
</comment>
<evidence type="ECO:0000256" key="4">
    <source>
        <dbReference type="ARBA" id="ARBA00022840"/>
    </source>
</evidence>
<dbReference type="NCBIfam" id="TIGR00092">
    <property type="entry name" value="redox-regulated ATPase YchF"/>
    <property type="match status" value="1"/>
</dbReference>
<dbReference type="InterPro" id="IPR004396">
    <property type="entry name" value="ATPase_YchF/OLA1"/>
</dbReference>
<evidence type="ECO:0000259" key="7">
    <source>
        <dbReference type="PROSITE" id="PS51710"/>
    </source>
</evidence>
<evidence type="ECO:0000313" key="9">
    <source>
        <dbReference type="EMBL" id="RJP59244.1"/>
    </source>
</evidence>
<evidence type="ECO:0000256" key="5">
    <source>
        <dbReference type="ARBA" id="ARBA00022842"/>
    </source>
</evidence>
<dbReference type="Proteomes" id="UP000266426">
    <property type="component" value="Unassembled WGS sequence"/>
</dbReference>
<feature type="domain" description="TGS" evidence="8">
    <location>
        <begin position="277"/>
        <end position="360"/>
    </location>
</feature>
<evidence type="ECO:0000259" key="8">
    <source>
        <dbReference type="PROSITE" id="PS51880"/>
    </source>
</evidence>
<evidence type="ECO:0000256" key="6">
    <source>
        <dbReference type="HAMAP-Rule" id="MF_00944"/>
    </source>
</evidence>
<dbReference type="FunFam" id="3.10.20.30:FF:000001">
    <property type="entry name" value="Ribosome-binding ATPase YchF"/>
    <property type="match status" value="1"/>
</dbReference>
<dbReference type="SUPFAM" id="SSF81271">
    <property type="entry name" value="TGS-like"/>
    <property type="match status" value="1"/>
</dbReference>
<dbReference type="HAMAP" id="MF_00944">
    <property type="entry name" value="YchF_OLA1_ATPase"/>
    <property type="match status" value="1"/>
</dbReference>
<dbReference type="CDD" id="cd01900">
    <property type="entry name" value="YchF"/>
    <property type="match status" value="1"/>
</dbReference>
<dbReference type="EMBL" id="QZJZ01000053">
    <property type="protein sequence ID" value="RJP59244.1"/>
    <property type="molecule type" value="Genomic_DNA"/>
</dbReference>
<dbReference type="GO" id="GO:0005524">
    <property type="term" value="F:ATP binding"/>
    <property type="evidence" value="ECO:0007669"/>
    <property type="project" value="UniProtKB-UniRule"/>
</dbReference>
<dbReference type="InterPro" id="IPR006073">
    <property type="entry name" value="GTP-bd"/>
</dbReference>
<dbReference type="InterPro" id="IPR027417">
    <property type="entry name" value="P-loop_NTPase"/>
</dbReference>
<keyword evidence="5" id="KW-0460">Magnesium</keyword>
<keyword evidence="4 6" id="KW-0067">ATP-binding</keyword>
<comment type="caution">
    <text evidence="9">The sequence shown here is derived from an EMBL/GenBank/DDBJ whole genome shotgun (WGS) entry which is preliminary data.</text>
</comment>
<dbReference type="InterPro" id="IPR012675">
    <property type="entry name" value="Beta-grasp_dom_sf"/>
</dbReference>
<keyword evidence="3 6" id="KW-0547">Nucleotide-binding</keyword>
<dbReference type="GO" id="GO:0005737">
    <property type="term" value="C:cytoplasm"/>
    <property type="evidence" value="ECO:0007669"/>
    <property type="project" value="TreeGrafter"/>
</dbReference>
<dbReference type="PRINTS" id="PR00326">
    <property type="entry name" value="GTP1OBG"/>
</dbReference>
<reference evidence="9 10" key="1">
    <citation type="journal article" date="2017" name="ISME J.">
        <title>Energy and carbon metabolisms in a deep terrestrial subsurface fluid microbial community.</title>
        <authorList>
            <person name="Momper L."/>
            <person name="Jungbluth S.P."/>
            <person name="Lee M.D."/>
            <person name="Amend J.P."/>
        </authorList>
    </citation>
    <scope>NUCLEOTIDE SEQUENCE [LARGE SCALE GENOMIC DNA]</scope>
    <source>
        <strain evidence="9">SURF_26</strain>
    </source>
</reference>
<dbReference type="PANTHER" id="PTHR23305:SF18">
    <property type="entry name" value="OBG-TYPE G DOMAIN-CONTAINING PROTEIN"/>
    <property type="match status" value="1"/>
</dbReference>
<comment type="cofactor">
    <cofactor evidence="1">
        <name>Mg(2+)</name>
        <dbReference type="ChEBI" id="CHEBI:18420"/>
    </cofactor>
</comment>
<evidence type="ECO:0000256" key="2">
    <source>
        <dbReference type="ARBA" id="ARBA00022723"/>
    </source>
</evidence>
<comment type="function">
    <text evidence="6">ATPase that binds to both the 70S ribosome and the 50S ribosomal subunit in a nucleotide-independent manner.</text>
</comment>
<evidence type="ECO:0000256" key="3">
    <source>
        <dbReference type="ARBA" id="ARBA00022741"/>
    </source>
</evidence>
<dbReference type="PIRSF" id="PIRSF006641">
    <property type="entry name" value="CHP00092"/>
    <property type="match status" value="1"/>
</dbReference>
<dbReference type="AlphaFoldDB" id="A0A3A4QZL1"/>